<dbReference type="Pfam" id="PF24244">
    <property type="entry name" value="Iec3-like_M"/>
    <property type="match status" value="1"/>
</dbReference>
<reference evidence="4 5" key="1">
    <citation type="journal article" date="2014" name="Genome Biol. Evol.">
        <title>Comparative genomics and transcriptomics analyses reveal divergent lifestyle features of nematode endoparasitic fungus Hirsutella minnesotensis.</title>
        <authorList>
            <person name="Lai Y."/>
            <person name="Liu K."/>
            <person name="Zhang X."/>
            <person name="Zhang X."/>
            <person name="Li K."/>
            <person name="Wang N."/>
            <person name="Shu C."/>
            <person name="Wu Y."/>
            <person name="Wang C."/>
            <person name="Bushley K.E."/>
            <person name="Xiang M."/>
            <person name="Liu X."/>
        </authorList>
    </citation>
    <scope>NUCLEOTIDE SEQUENCE [LARGE SCALE GENOMIC DNA]</scope>
    <source>
        <strain evidence="4 5">3608</strain>
    </source>
</reference>
<proteinExistence type="predicted"/>
<dbReference type="Proteomes" id="UP000054481">
    <property type="component" value="Unassembled WGS sequence"/>
</dbReference>
<dbReference type="InterPro" id="IPR055449">
    <property type="entry name" value="Iec3-like_M"/>
</dbReference>
<sequence>MPESPTKADEGVTERRSSGYKSWKKKYRKMRIVFEQKMQQGEELHKQEEKASATVKRLAIENDRLLDLLLEVNNSPQIPPERRIDLSLEPPSDPKAPVLPLDRKRPDASAHKDGALKRLEHLLSEVPHSSYSAARDARPSYMADLVAIDDEAPRPASFLTADDIDNYIYAIDTALDPDTHLPTLAPRAHPELHPVPSWHVKNPTSVTSWLRKNKPKIFLQEAEMSLMELPDDPHAKTRVTNGRKSRGGGGPRGERGGKPGPKGKRGSAVARLAADRGSGSAGKDSGGAEGGGGGDWDASMDEDPDFGATPAGRGKRKRDEDGGYRPGGSSSRPSKKKRKSEIDGTPSARRSKKEAAAAAAASSNRDD</sequence>
<feature type="region of interest" description="Disordered" evidence="1">
    <location>
        <begin position="228"/>
        <end position="367"/>
    </location>
</feature>
<feature type="region of interest" description="Disordered" evidence="1">
    <location>
        <begin position="1"/>
        <end position="22"/>
    </location>
</feature>
<feature type="domain" description="INO80 complex subunit 3-like middle region" evidence="3">
    <location>
        <begin position="117"/>
        <end position="223"/>
    </location>
</feature>
<evidence type="ECO:0000256" key="1">
    <source>
        <dbReference type="SAM" id="MobiDB-lite"/>
    </source>
</evidence>
<feature type="compositionally biased region" description="Basic and acidic residues" evidence="1">
    <location>
        <begin position="101"/>
        <end position="112"/>
    </location>
</feature>
<feature type="compositionally biased region" description="Gly residues" evidence="1">
    <location>
        <begin position="284"/>
        <end position="295"/>
    </location>
</feature>
<evidence type="ECO:0000259" key="3">
    <source>
        <dbReference type="Pfam" id="PF24244"/>
    </source>
</evidence>
<dbReference type="GO" id="GO:0006338">
    <property type="term" value="P:chromatin remodeling"/>
    <property type="evidence" value="ECO:0007669"/>
    <property type="project" value="InterPro"/>
</dbReference>
<dbReference type="OrthoDB" id="4095124at2759"/>
<dbReference type="GO" id="GO:0031011">
    <property type="term" value="C:Ino80 complex"/>
    <property type="evidence" value="ECO:0007669"/>
    <property type="project" value="InterPro"/>
</dbReference>
<dbReference type="InterPro" id="IPR032742">
    <property type="entry name" value="Iec3_N"/>
</dbReference>
<feature type="compositionally biased region" description="Basic and acidic residues" evidence="1">
    <location>
        <begin position="1"/>
        <end position="17"/>
    </location>
</feature>
<feature type="region of interest" description="Disordered" evidence="1">
    <location>
        <begin position="79"/>
        <end position="112"/>
    </location>
</feature>
<organism evidence="4 5">
    <name type="scientific">Hirsutella minnesotensis 3608</name>
    <dbReference type="NCBI Taxonomy" id="1043627"/>
    <lineage>
        <taxon>Eukaryota</taxon>
        <taxon>Fungi</taxon>
        <taxon>Dikarya</taxon>
        <taxon>Ascomycota</taxon>
        <taxon>Pezizomycotina</taxon>
        <taxon>Sordariomycetes</taxon>
        <taxon>Hypocreomycetidae</taxon>
        <taxon>Hypocreales</taxon>
        <taxon>Ophiocordycipitaceae</taxon>
        <taxon>Hirsutella</taxon>
    </lineage>
</organism>
<dbReference type="Pfam" id="PF14612">
    <property type="entry name" value="Ino80_Iec3"/>
    <property type="match status" value="1"/>
</dbReference>
<feature type="compositionally biased region" description="Low complexity" evidence="1">
    <location>
        <begin position="356"/>
        <end position="367"/>
    </location>
</feature>
<dbReference type="EMBL" id="KQ030531">
    <property type="protein sequence ID" value="KJZ73861.1"/>
    <property type="molecule type" value="Genomic_DNA"/>
</dbReference>
<gene>
    <name evidence="4" type="ORF">HIM_06754</name>
</gene>
<keyword evidence="5" id="KW-1185">Reference proteome</keyword>
<evidence type="ECO:0000259" key="2">
    <source>
        <dbReference type="Pfam" id="PF14612"/>
    </source>
</evidence>
<evidence type="ECO:0000313" key="5">
    <source>
        <dbReference type="Proteomes" id="UP000054481"/>
    </source>
</evidence>
<dbReference type="AlphaFoldDB" id="A0A0F7ZIM8"/>
<evidence type="ECO:0000313" key="4">
    <source>
        <dbReference type="EMBL" id="KJZ73861.1"/>
    </source>
</evidence>
<accession>A0A0F7ZIM8</accession>
<feature type="domain" description="INO80 complex subunit 3 N-terminal" evidence="2">
    <location>
        <begin position="21"/>
        <end position="88"/>
    </location>
</feature>
<name>A0A0F7ZIM8_9HYPO</name>
<evidence type="ECO:0008006" key="6">
    <source>
        <dbReference type="Google" id="ProtNLM"/>
    </source>
</evidence>
<protein>
    <recommendedName>
        <fullName evidence="6">IEC3 subunit of the Ino80 complex, chromatin re-modelling-domain-containing protein</fullName>
    </recommendedName>
</protein>